<accession>A0A5C6QUU2</accession>
<sequence length="606" mass="68942">MNFSLCKFLVMPAILVSLSACQLTMNSKNSPQNTANEKFDSTVKALLDHRASTGIYQEGGEPNEESYWPDLSPQTLEKKYQQRLTIAAAFEKITQTSLSDDNKINYAIIKAQLDNSIAQYHFKAHYMPFNAESGFHSNLSFFINNTAFNKEKDIDFYLNKLSALPLYFDQNIYWMQQGLSTGITQPQAVLIGYEQSILAFIPEHAENSEFLKPFNTASNLIAPDVLADKKSQLIALLKTKVIPAYQHYYQFFTQEYFPNARKTIGVSATANGNEFYRNRVKHYTTTNMTPEQIHTLGLSEVKRIRQEMAEIIVKTGFKGTFAEFTDFLRTDAQFYAKTPLALLKEAAYIAKQMDAKLPALFKHLPRTPYGVAPVPDSIAPKYTTGRYIRAQNDTQPGYYWVNTYALDKRPLYVLPALTLHEGVPGHHLQISLNSELDNLPSYRRNAYISAFGEGWGLYAEWLGIEAGIYQDHYSNFGRLTYEMWRAARLVVDTGMHVMDWSRARAINFMTDNTALSSHNVQTEIDRYISWPGQALSYKIGEITIRNLRKKTAAELGQNFDVREFHHQILKNGSVPLQVLEDQINAYIATTLLTIAADDKKKSIVSE</sequence>
<organism evidence="3 5">
    <name type="scientific">Colwellia hornerae</name>
    <dbReference type="NCBI Taxonomy" id="89402"/>
    <lineage>
        <taxon>Bacteria</taxon>
        <taxon>Pseudomonadati</taxon>
        <taxon>Pseudomonadota</taxon>
        <taxon>Gammaproteobacteria</taxon>
        <taxon>Alteromonadales</taxon>
        <taxon>Colwelliaceae</taxon>
        <taxon>Colwellia</taxon>
    </lineage>
</organism>
<keyword evidence="1" id="KW-0732">Signal</keyword>
<evidence type="ECO:0000313" key="5">
    <source>
        <dbReference type="Proteomes" id="UP000321917"/>
    </source>
</evidence>
<dbReference type="PROSITE" id="PS51257">
    <property type="entry name" value="PROKAR_LIPOPROTEIN"/>
    <property type="match status" value="1"/>
</dbReference>
<dbReference type="EMBL" id="VOLR01000003">
    <property type="protein sequence ID" value="TWX62288.1"/>
    <property type="molecule type" value="Genomic_DNA"/>
</dbReference>
<dbReference type="RefSeq" id="WP_146797947.1">
    <property type="nucleotide sequence ID" value="NZ_VOLP01000004.1"/>
</dbReference>
<dbReference type="Proteomes" id="UP000321917">
    <property type="component" value="Unassembled WGS sequence"/>
</dbReference>
<dbReference type="Pfam" id="PF05960">
    <property type="entry name" value="DUF885"/>
    <property type="match status" value="1"/>
</dbReference>
<dbReference type="AlphaFoldDB" id="A0A5C6QUU2"/>
<dbReference type="PANTHER" id="PTHR33361:SF2">
    <property type="entry name" value="DUF885 DOMAIN-CONTAINING PROTEIN"/>
    <property type="match status" value="1"/>
</dbReference>
<name>A0A5C6QUU2_9GAMM</name>
<evidence type="ECO:0000313" key="2">
    <source>
        <dbReference type="EMBL" id="TWX62288.1"/>
    </source>
</evidence>
<dbReference type="InterPro" id="IPR010281">
    <property type="entry name" value="DUF885"/>
</dbReference>
<reference evidence="3 5" key="1">
    <citation type="submission" date="2019-07" db="EMBL/GenBank/DDBJ databases">
        <title>Genomes of sea-ice associated Colwellia species.</title>
        <authorList>
            <person name="Bowman J.P."/>
        </authorList>
    </citation>
    <scope>NUCLEOTIDE SEQUENCE [LARGE SCALE GENOMIC DNA]</scope>
    <source>
        <strain evidence="2 4">ACAM 607</strain>
        <strain evidence="3 5">IC036</strain>
    </source>
</reference>
<protein>
    <submittedName>
        <fullName evidence="3">DUF885 domain-containing protein</fullName>
    </submittedName>
</protein>
<comment type="caution">
    <text evidence="3">The sequence shown here is derived from an EMBL/GenBank/DDBJ whole genome shotgun (WGS) entry which is preliminary data.</text>
</comment>
<evidence type="ECO:0000313" key="3">
    <source>
        <dbReference type="EMBL" id="TWX72380.1"/>
    </source>
</evidence>
<dbReference type="EMBL" id="VOLQ01000001">
    <property type="protein sequence ID" value="TWX72380.1"/>
    <property type="molecule type" value="Genomic_DNA"/>
</dbReference>
<gene>
    <name evidence="2" type="ORF">ESZ26_02560</name>
    <name evidence="3" type="ORF">ESZ27_00805</name>
</gene>
<proteinExistence type="predicted"/>
<evidence type="ECO:0000256" key="1">
    <source>
        <dbReference type="SAM" id="SignalP"/>
    </source>
</evidence>
<dbReference type="PANTHER" id="PTHR33361">
    <property type="entry name" value="GLR0591 PROTEIN"/>
    <property type="match status" value="1"/>
</dbReference>
<feature type="signal peptide" evidence="1">
    <location>
        <begin position="1"/>
        <end position="22"/>
    </location>
</feature>
<feature type="chain" id="PRO_5023034743" evidence="1">
    <location>
        <begin position="23"/>
        <end position="606"/>
    </location>
</feature>
<dbReference type="Proteomes" id="UP000321525">
    <property type="component" value="Unassembled WGS sequence"/>
</dbReference>
<keyword evidence="4" id="KW-1185">Reference proteome</keyword>
<evidence type="ECO:0000313" key="4">
    <source>
        <dbReference type="Proteomes" id="UP000321525"/>
    </source>
</evidence>
<dbReference type="OrthoDB" id="9769898at2"/>